<sequence>MGFDPTLLARRTADEAHRSIGQVRKGSGAPYITHCDAVAGLVRQHGGTFSMIEAAFLHDTLEDTPLTENDILEMFGPAVLDLVKAVTSISKPEDGNRATRKAIDLKHYASGDARAQTIKLADIVDNLSDISTLDPKFAEVYIWEKYQLARALSKGHSELREQAIDLCLKHIKELGLSAD</sequence>
<dbReference type="Proteomes" id="UP000387223">
    <property type="component" value="Unassembled WGS sequence"/>
</dbReference>
<dbReference type="InterPro" id="IPR003607">
    <property type="entry name" value="HD/PDEase_dom"/>
</dbReference>
<evidence type="ECO:0000313" key="2">
    <source>
        <dbReference type="EMBL" id="GBO88723.1"/>
    </source>
</evidence>
<proteinExistence type="predicted"/>
<protein>
    <recommendedName>
        <fullName evidence="1">HD/PDEase domain-containing protein</fullName>
    </recommendedName>
</protein>
<dbReference type="AlphaFoldDB" id="A0A5M3Q0L4"/>
<dbReference type="PANTHER" id="PTHR46246">
    <property type="entry name" value="GUANOSINE-3',5'-BIS(DIPHOSPHATE) 3'-PYROPHOSPHOHYDROLASE MESH1"/>
    <property type="match status" value="1"/>
</dbReference>
<evidence type="ECO:0000313" key="3">
    <source>
        <dbReference type="Proteomes" id="UP000387223"/>
    </source>
</evidence>
<gene>
    <name evidence="2" type="ORF">MSSD14B_23910</name>
</gene>
<organism evidence="2 3">
    <name type="scientific">Marinobacter salsuginis</name>
    <dbReference type="NCBI Taxonomy" id="418719"/>
    <lineage>
        <taxon>Bacteria</taxon>
        <taxon>Pseudomonadati</taxon>
        <taxon>Pseudomonadota</taxon>
        <taxon>Gammaproteobacteria</taxon>
        <taxon>Pseudomonadales</taxon>
        <taxon>Marinobacteraceae</taxon>
        <taxon>Marinobacter</taxon>
    </lineage>
</organism>
<dbReference type="RefSeq" id="WP_169054497.1">
    <property type="nucleotide sequence ID" value="NZ_BGZI01000015.1"/>
</dbReference>
<accession>A0A5M3Q0L4</accession>
<feature type="domain" description="HD/PDEase" evidence="1">
    <location>
        <begin position="27"/>
        <end position="136"/>
    </location>
</feature>
<name>A0A5M3Q0L4_9GAMM</name>
<dbReference type="SUPFAM" id="SSF109604">
    <property type="entry name" value="HD-domain/PDEase-like"/>
    <property type="match status" value="1"/>
</dbReference>
<dbReference type="Gene3D" id="1.10.3210.10">
    <property type="entry name" value="Hypothetical protein af1432"/>
    <property type="match status" value="1"/>
</dbReference>
<dbReference type="InterPro" id="IPR052194">
    <property type="entry name" value="MESH1"/>
</dbReference>
<dbReference type="Pfam" id="PF13328">
    <property type="entry name" value="HD_4"/>
    <property type="match status" value="1"/>
</dbReference>
<evidence type="ECO:0000259" key="1">
    <source>
        <dbReference type="SMART" id="SM00471"/>
    </source>
</evidence>
<dbReference type="PANTHER" id="PTHR46246:SF1">
    <property type="entry name" value="GUANOSINE-3',5'-BIS(DIPHOSPHATE) 3'-PYROPHOSPHOHYDROLASE MESH1"/>
    <property type="match status" value="1"/>
</dbReference>
<reference evidence="2 3" key="1">
    <citation type="journal article" date="2019" name="J. Gen. Appl. Microbiol.">
        <title>Aerobic degradation of cis-dichloroethene by the marine bacterium Marinobacter salsuginis strain 5N-3.</title>
        <authorList>
            <person name="Inoue Y."/>
            <person name="Fukunaga Y."/>
            <person name="Katsumata H."/>
            <person name="Ohji S."/>
            <person name="Hosoyama A."/>
            <person name="Mori K."/>
            <person name="Ando K."/>
        </authorList>
    </citation>
    <scope>NUCLEOTIDE SEQUENCE [LARGE SCALE GENOMIC DNA]</scope>
    <source>
        <strain evidence="2 3">NBRC 109114</strain>
    </source>
</reference>
<dbReference type="GO" id="GO:0008893">
    <property type="term" value="F:guanosine-3',5'-bis(diphosphate) 3'-diphosphatase activity"/>
    <property type="evidence" value="ECO:0007669"/>
    <property type="project" value="TreeGrafter"/>
</dbReference>
<dbReference type="EMBL" id="BGZI01000015">
    <property type="protein sequence ID" value="GBO88723.1"/>
    <property type="molecule type" value="Genomic_DNA"/>
</dbReference>
<dbReference type="SMART" id="SM00471">
    <property type="entry name" value="HDc"/>
    <property type="match status" value="1"/>
</dbReference>
<comment type="caution">
    <text evidence="2">The sequence shown here is derived from an EMBL/GenBank/DDBJ whole genome shotgun (WGS) entry which is preliminary data.</text>
</comment>